<evidence type="ECO:0000256" key="1">
    <source>
        <dbReference type="ARBA" id="ARBA00004651"/>
    </source>
</evidence>
<dbReference type="PANTHER" id="PTHR34582:SF6">
    <property type="entry name" value="UPF0702 TRANSMEMBRANE PROTEIN YCAP"/>
    <property type="match status" value="1"/>
</dbReference>
<keyword evidence="4" id="KW-0812">Transmembrane</keyword>
<dbReference type="Proteomes" id="UP000757435">
    <property type="component" value="Unassembled WGS sequence"/>
</dbReference>
<comment type="caution">
    <text evidence="8">The sequence shown here is derived from an EMBL/GenBank/DDBJ whole genome shotgun (WGS) entry which is preliminary data.</text>
</comment>
<dbReference type="InterPro" id="IPR023090">
    <property type="entry name" value="UPF0702_alpha/beta_dom_sf"/>
</dbReference>
<proteinExistence type="inferred from homology"/>
<comment type="similarity">
    <text evidence="2">Belongs to the UPF0702 family.</text>
</comment>
<dbReference type="InterPro" id="IPR007353">
    <property type="entry name" value="DUF421"/>
</dbReference>
<sequence length="189" mass="21198">MGLFHDLWISNVSVLEKIIRPILVYFFLLIALRLGGKRELGQMTGFDLVVLLMLSNAVQNAIIGDDNSVSGGLIGATALLITNYAVVRLAYRYPKIEHLVEGKSTLLVNNGRILHENLDREVITEAELRTNLRRQGFEDLADVKAAILETSGSLTVERQTADPENNYQREILDRLSRIESALYQQPHAQ</sequence>
<comment type="subcellular location">
    <subcellularLocation>
        <location evidence="1">Cell membrane</location>
        <topology evidence="1">Multi-pass membrane protein</topology>
    </subcellularLocation>
</comment>
<organism evidence="8 9">
    <name type="scientific">Drouetiella hepatica Uher 2000/2452</name>
    <dbReference type="NCBI Taxonomy" id="904376"/>
    <lineage>
        <taxon>Bacteria</taxon>
        <taxon>Bacillati</taxon>
        <taxon>Cyanobacteriota</taxon>
        <taxon>Cyanophyceae</taxon>
        <taxon>Oculatellales</taxon>
        <taxon>Oculatellaceae</taxon>
        <taxon>Drouetiella</taxon>
    </lineage>
</organism>
<dbReference type="Pfam" id="PF04239">
    <property type="entry name" value="DUF421"/>
    <property type="match status" value="1"/>
</dbReference>
<name>A0A951QGB5_9CYAN</name>
<dbReference type="AlphaFoldDB" id="A0A951QGB5"/>
<keyword evidence="5" id="KW-1133">Transmembrane helix</keyword>
<dbReference type="Gene3D" id="3.30.240.20">
    <property type="entry name" value="bsu07140 like domains"/>
    <property type="match status" value="1"/>
</dbReference>
<reference evidence="8" key="1">
    <citation type="submission" date="2021-05" db="EMBL/GenBank/DDBJ databases">
        <authorList>
            <person name="Pietrasiak N."/>
            <person name="Ward R."/>
            <person name="Stajich J.E."/>
            <person name="Kurbessoian T."/>
        </authorList>
    </citation>
    <scope>NUCLEOTIDE SEQUENCE</scope>
    <source>
        <strain evidence="8">UHER 2000/2452</strain>
    </source>
</reference>
<evidence type="ECO:0000313" key="8">
    <source>
        <dbReference type="EMBL" id="MBW4662114.1"/>
    </source>
</evidence>
<dbReference type="GO" id="GO:0005886">
    <property type="term" value="C:plasma membrane"/>
    <property type="evidence" value="ECO:0007669"/>
    <property type="project" value="UniProtKB-SubCell"/>
</dbReference>
<feature type="domain" description="YetF C-terminal" evidence="7">
    <location>
        <begin position="93"/>
        <end position="163"/>
    </location>
</feature>
<evidence type="ECO:0000256" key="6">
    <source>
        <dbReference type="ARBA" id="ARBA00023136"/>
    </source>
</evidence>
<reference evidence="8" key="2">
    <citation type="journal article" date="2022" name="Microbiol. Resour. Announc.">
        <title>Metagenome Sequencing to Explore Phylogenomics of Terrestrial Cyanobacteria.</title>
        <authorList>
            <person name="Ward R.D."/>
            <person name="Stajich J.E."/>
            <person name="Johansen J.R."/>
            <person name="Huntemann M."/>
            <person name="Clum A."/>
            <person name="Foster B."/>
            <person name="Foster B."/>
            <person name="Roux S."/>
            <person name="Palaniappan K."/>
            <person name="Varghese N."/>
            <person name="Mukherjee S."/>
            <person name="Reddy T.B.K."/>
            <person name="Daum C."/>
            <person name="Copeland A."/>
            <person name="Chen I.A."/>
            <person name="Ivanova N.N."/>
            <person name="Kyrpides N.C."/>
            <person name="Shapiro N."/>
            <person name="Eloe-Fadrosh E.A."/>
            <person name="Pietrasiak N."/>
        </authorList>
    </citation>
    <scope>NUCLEOTIDE SEQUENCE</scope>
    <source>
        <strain evidence="8">UHER 2000/2452</strain>
    </source>
</reference>
<evidence type="ECO:0000256" key="2">
    <source>
        <dbReference type="ARBA" id="ARBA00006448"/>
    </source>
</evidence>
<keyword evidence="3" id="KW-1003">Cell membrane</keyword>
<keyword evidence="6" id="KW-0472">Membrane</keyword>
<dbReference type="PANTHER" id="PTHR34582">
    <property type="entry name" value="UPF0702 TRANSMEMBRANE PROTEIN YCAP"/>
    <property type="match status" value="1"/>
</dbReference>
<evidence type="ECO:0000256" key="5">
    <source>
        <dbReference type="ARBA" id="ARBA00022989"/>
    </source>
</evidence>
<accession>A0A951QGB5</accession>
<evidence type="ECO:0000256" key="3">
    <source>
        <dbReference type="ARBA" id="ARBA00022475"/>
    </source>
</evidence>
<evidence type="ECO:0000313" key="9">
    <source>
        <dbReference type="Proteomes" id="UP000757435"/>
    </source>
</evidence>
<evidence type="ECO:0000256" key="4">
    <source>
        <dbReference type="ARBA" id="ARBA00022692"/>
    </source>
</evidence>
<protein>
    <submittedName>
        <fullName evidence="8">DUF421 domain-containing protein</fullName>
    </submittedName>
</protein>
<dbReference type="EMBL" id="JAHHHD010000058">
    <property type="protein sequence ID" value="MBW4662114.1"/>
    <property type="molecule type" value="Genomic_DNA"/>
</dbReference>
<gene>
    <name evidence="8" type="ORF">KME15_25960</name>
</gene>
<evidence type="ECO:0000259" key="7">
    <source>
        <dbReference type="Pfam" id="PF04239"/>
    </source>
</evidence>